<evidence type="ECO:0000313" key="9">
    <source>
        <dbReference type="Proteomes" id="UP000037600"/>
    </source>
</evidence>
<evidence type="ECO:0000256" key="5">
    <source>
        <dbReference type="ARBA" id="ARBA00022989"/>
    </source>
</evidence>
<comment type="subcellular location">
    <subcellularLocation>
        <location evidence="1">Cell membrane</location>
        <topology evidence="1">Multi-pass membrane protein</topology>
    </subcellularLocation>
</comment>
<keyword evidence="3" id="KW-1003">Cell membrane</keyword>
<dbReference type="PANTHER" id="PTHR33452">
    <property type="entry name" value="OXIDOREDUCTASE CATD-RELATED"/>
    <property type="match status" value="1"/>
</dbReference>
<dbReference type="PATRIC" id="fig|1513271.3.peg.671"/>
<evidence type="ECO:0000256" key="2">
    <source>
        <dbReference type="ARBA" id="ARBA00006679"/>
    </source>
</evidence>
<dbReference type="Pfam" id="PF07681">
    <property type="entry name" value="DoxX"/>
    <property type="match status" value="1"/>
</dbReference>
<reference evidence="8 9" key="1">
    <citation type="submission" date="2015-04" db="EMBL/GenBank/DDBJ databases">
        <title>Draft Genome Sequence of the Novel Agar-Digesting Marine Bacterium Q1.</title>
        <authorList>
            <person name="Li Y."/>
            <person name="Li D."/>
            <person name="Chen G."/>
            <person name="Du Z."/>
        </authorList>
    </citation>
    <scope>NUCLEOTIDE SEQUENCE [LARGE SCALE GENOMIC DNA]</scope>
    <source>
        <strain evidence="8 9">Q1</strain>
    </source>
</reference>
<dbReference type="OrthoDB" id="9792760at2"/>
<dbReference type="RefSeq" id="WP_048689569.1">
    <property type="nucleotide sequence ID" value="NZ_KQ130483.1"/>
</dbReference>
<keyword evidence="6 7" id="KW-0472">Membrane</keyword>
<dbReference type="AlphaFoldDB" id="A0A0J8GUV9"/>
<dbReference type="Proteomes" id="UP000037600">
    <property type="component" value="Unassembled WGS sequence"/>
</dbReference>
<gene>
    <name evidence="8" type="ORF">XM47_03225</name>
</gene>
<protein>
    <recommendedName>
        <fullName evidence="10">DoxX family protein</fullName>
    </recommendedName>
</protein>
<comment type="similarity">
    <text evidence="2">Belongs to the DoxX family.</text>
</comment>
<comment type="caution">
    <text evidence="8">The sequence shown here is derived from an EMBL/GenBank/DDBJ whole genome shotgun (WGS) entry which is preliminary data.</text>
</comment>
<organism evidence="8 9">
    <name type="scientific">Catenovulum maritimum</name>
    <dbReference type="NCBI Taxonomy" id="1513271"/>
    <lineage>
        <taxon>Bacteria</taxon>
        <taxon>Pseudomonadati</taxon>
        <taxon>Pseudomonadota</taxon>
        <taxon>Gammaproteobacteria</taxon>
        <taxon>Alteromonadales</taxon>
        <taxon>Alteromonadaceae</taxon>
        <taxon>Catenovulum</taxon>
    </lineage>
</organism>
<feature type="transmembrane region" description="Helical" evidence="7">
    <location>
        <begin position="100"/>
        <end position="122"/>
    </location>
</feature>
<name>A0A0J8GUV9_9ALTE</name>
<dbReference type="InterPro" id="IPR032808">
    <property type="entry name" value="DoxX"/>
</dbReference>
<evidence type="ECO:0000256" key="6">
    <source>
        <dbReference type="ARBA" id="ARBA00023136"/>
    </source>
</evidence>
<sequence>MLNINEKQQSIIELVSRLLLAAIFLISGLNKISNYQGTSQYMEAMDVPSFLLPLVIATEVVGALMIILGYKTRLVAFLLAGLCLSSAVLFHFQLADQNQFIHFFKNLAIAGGFIAVMINGAGRISIDNKQQS</sequence>
<proteinExistence type="inferred from homology"/>
<feature type="transmembrane region" description="Helical" evidence="7">
    <location>
        <begin position="50"/>
        <end position="68"/>
    </location>
</feature>
<evidence type="ECO:0000313" key="8">
    <source>
        <dbReference type="EMBL" id="KMT66560.1"/>
    </source>
</evidence>
<feature type="transmembrane region" description="Helical" evidence="7">
    <location>
        <begin position="12"/>
        <end position="30"/>
    </location>
</feature>
<evidence type="ECO:0000256" key="3">
    <source>
        <dbReference type="ARBA" id="ARBA00022475"/>
    </source>
</evidence>
<evidence type="ECO:0000256" key="4">
    <source>
        <dbReference type="ARBA" id="ARBA00022692"/>
    </source>
</evidence>
<accession>A0A0J8GUV9</accession>
<keyword evidence="4 7" id="KW-0812">Transmembrane</keyword>
<evidence type="ECO:0000256" key="7">
    <source>
        <dbReference type="SAM" id="Phobius"/>
    </source>
</evidence>
<feature type="transmembrane region" description="Helical" evidence="7">
    <location>
        <begin position="75"/>
        <end position="94"/>
    </location>
</feature>
<keyword evidence="5 7" id="KW-1133">Transmembrane helix</keyword>
<dbReference type="EMBL" id="LAZL01000003">
    <property type="protein sequence ID" value="KMT66560.1"/>
    <property type="molecule type" value="Genomic_DNA"/>
</dbReference>
<dbReference type="STRING" id="1513271.XM47_03225"/>
<evidence type="ECO:0008006" key="10">
    <source>
        <dbReference type="Google" id="ProtNLM"/>
    </source>
</evidence>
<evidence type="ECO:0000256" key="1">
    <source>
        <dbReference type="ARBA" id="ARBA00004651"/>
    </source>
</evidence>
<dbReference type="PANTHER" id="PTHR33452:SF1">
    <property type="entry name" value="INNER MEMBRANE PROTEIN YPHA-RELATED"/>
    <property type="match status" value="1"/>
</dbReference>
<dbReference type="InterPro" id="IPR051907">
    <property type="entry name" value="DoxX-like_oxidoreductase"/>
</dbReference>
<keyword evidence="9" id="KW-1185">Reference proteome</keyword>
<dbReference type="GO" id="GO:0005886">
    <property type="term" value="C:plasma membrane"/>
    <property type="evidence" value="ECO:0007669"/>
    <property type="project" value="UniProtKB-SubCell"/>
</dbReference>